<feature type="zinc finger region" description="C3H1-type" evidence="7">
    <location>
        <begin position="236"/>
        <end position="263"/>
    </location>
</feature>
<keyword evidence="3 7" id="KW-0862">Zinc</keyword>
<evidence type="ECO:0000256" key="2">
    <source>
        <dbReference type="ARBA" id="ARBA00022771"/>
    </source>
</evidence>
<dbReference type="EMBL" id="JACGWJ010000005">
    <property type="protein sequence ID" value="KAL0418484.1"/>
    <property type="molecule type" value="Genomic_DNA"/>
</dbReference>
<dbReference type="GO" id="GO:0008270">
    <property type="term" value="F:zinc ion binding"/>
    <property type="evidence" value="ECO:0007669"/>
    <property type="project" value="UniProtKB-KW"/>
</dbReference>
<feature type="region of interest" description="Disordered" evidence="8">
    <location>
        <begin position="435"/>
        <end position="463"/>
    </location>
</feature>
<evidence type="ECO:0000256" key="3">
    <source>
        <dbReference type="ARBA" id="ARBA00022833"/>
    </source>
</evidence>
<dbReference type="InterPro" id="IPR034365">
    <property type="entry name" value="AtC3H46-like_RRM"/>
</dbReference>
<dbReference type="Pfam" id="PF23182">
    <property type="entry name" value="PABC_AtC3H46"/>
    <property type="match status" value="1"/>
</dbReference>
<feature type="compositionally biased region" description="Basic and acidic residues" evidence="8">
    <location>
        <begin position="435"/>
        <end position="456"/>
    </location>
</feature>
<evidence type="ECO:0000256" key="5">
    <source>
        <dbReference type="ARBA" id="ARBA00023125"/>
    </source>
</evidence>
<accession>A0AAW2UNA1</accession>
<keyword evidence="1 7" id="KW-0479">Metal-binding</keyword>
<evidence type="ECO:0000259" key="9">
    <source>
        <dbReference type="PROSITE" id="PS50102"/>
    </source>
</evidence>
<dbReference type="PROSITE" id="PS50102">
    <property type="entry name" value="RRM"/>
    <property type="match status" value="1"/>
</dbReference>
<feature type="compositionally biased region" description="Polar residues" evidence="8">
    <location>
        <begin position="659"/>
        <end position="676"/>
    </location>
</feature>
<organism evidence="11">
    <name type="scientific">Sesamum radiatum</name>
    <name type="common">Black benniseed</name>
    <dbReference type="NCBI Taxonomy" id="300843"/>
    <lineage>
        <taxon>Eukaryota</taxon>
        <taxon>Viridiplantae</taxon>
        <taxon>Streptophyta</taxon>
        <taxon>Embryophyta</taxon>
        <taxon>Tracheophyta</taxon>
        <taxon>Spermatophyta</taxon>
        <taxon>Magnoliopsida</taxon>
        <taxon>eudicotyledons</taxon>
        <taxon>Gunneridae</taxon>
        <taxon>Pentapetalae</taxon>
        <taxon>asterids</taxon>
        <taxon>lamiids</taxon>
        <taxon>Lamiales</taxon>
        <taxon>Pedaliaceae</taxon>
        <taxon>Sesamum</taxon>
    </lineage>
</organism>
<dbReference type="AlphaFoldDB" id="A0AAW2UNA1"/>
<feature type="region of interest" description="Disordered" evidence="8">
    <location>
        <begin position="642"/>
        <end position="684"/>
    </location>
</feature>
<dbReference type="InterPro" id="IPR000571">
    <property type="entry name" value="Znf_CCCH"/>
</dbReference>
<dbReference type="Pfam" id="PF00076">
    <property type="entry name" value="RRM_1"/>
    <property type="match status" value="1"/>
</dbReference>
<dbReference type="InterPro" id="IPR035979">
    <property type="entry name" value="RBD_domain_sf"/>
</dbReference>
<dbReference type="PROSITE" id="PS50103">
    <property type="entry name" value="ZF_C3H1"/>
    <property type="match status" value="1"/>
</dbReference>
<feature type="domain" description="RRM" evidence="9">
    <location>
        <begin position="359"/>
        <end position="435"/>
    </location>
</feature>
<dbReference type="SUPFAM" id="SSF90229">
    <property type="entry name" value="CCCH zinc finger"/>
    <property type="match status" value="1"/>
</dbReference>
<feature type="compositionally biased region" description="Low complexity" evidence="8">
    <location>
        <begin position="646"/>
        <end position="658"/>
    </location>
</feature>
<dbReference type="SMART" id="SM00360">
    <property type="entry name" value="RRM"/>
    <property type="match status" value="1"/>
</dbReference>
<evidence type="ECO:0000256" key="8">
    <source>
        <dbReference type="SAM" id="MobiDB-lite"/>
    </source>
</evidence>
<dbReference type="InterPro" id="IPR012677">
    <property type="entry name" value="Nucleotide-bd_a/b_plait_sf"/>
</dbReference>
<dbReference type="Pfam" id="PF00642">
    <property type="entry name" value="zf-CCCH"/>
    <property type="match status" value="1"/>
</dbReference>
<reference evidence="11" key="1">
    <citation type="submission" date="2020-06" db="EMBL/GenBank/DDBJ databases">
        <authorList>
            <person name="Li T."/>
            <person name="Hu X."/>
            <person name="Zhang T."/>
            <person name="Song X."/>
            <person name="Zhang H."/>
            <person name="Dai N."/>
            <person name="Sheng W."/>
            <person name="Hou X."/>
            <person name="Wei L."/>
        </authorList>
    </citation>
    <scope>NUCLEOTIDE SEQUENCE</scope>
    <source>
        <strain evidence="11">G02</strain>
        <tissue evidence="11">Leaf</tissue>
    </source>
</reference>
<keyword evidence="4 6" id="KW-0694">RNA-binding</keyword>
<dbReference type="SMART" id="SM00356">
    <property type="entry name" value="ZnF_C3H1"/>
    <property type="match status" value="1"/>
</dbReference>
<sequence length="684" mass="75678">MDAYEATKLVMTRIQSLDPENASRIMGYILIQDQGEEEMIRLAFGPESLLLSHINQAKAYLGIPSNIPSPKPLTPLASPIRPNSPFPQTSPRILIPNNGFHFGNPSSTSFPRNSPRPVSYAAVLNGSTTCSNSDSSHGPGSPSLHFYGGNDFGDEFLNGGGPVQRQVQDQLPFVDDSVVDPIMSPSGRSDSLMFPYGEDLNSIPSPHPHPFHRGNCSVNDAAFLFNLEEVGGGGSGFGWKPCMYFARGFCKNGSSCKFSHSDVGGGEAIEAGSPSSMFDELLRMKALQQQQQQRFALMSPRGHHPFPYNNRMGFLNDNLRSADAALMMSNKFHKFNKCGPNRHDYSSMGLAAGASPSSRQIYLTFPADSTFKEEDVSGYFSMFGPVEDVRIPYQQKRMFGFVTFAYPQTVRLILAKGNPHFVCDSRVLVKPYKEKGKIPDRKQLQQQHQHQERGEHSACLSPSGIDSRELFDLPIGSRMFLSTQEMMLRSRLEQENIELQSRRMMSLQLMDLKNQHHNNHFLPGPPAGVSISSPRPSELLMSQNVIASSYAANQDGLQEFDDGQEASKSPPVAADNEKLLSEETKYSTTTTISNGIRHQNVDDDDSYLPERYQRVLSRLVLSIFCLSDSAERRTIFSHPSTEAVDTTTPVTSSNNTPVLPSSSPLSMASTPFSQRTRYYPSSPI</sequence>
<keyword evidence="5" id="KW-0238">DNA-binding</keyword>
<protein>
    <submittedName>
        <fullName evidence="11">Zinc finger CCCH domain-containing protein 22</fullName>
    </submittedName>
</protein>
<dbReference type="SUPFAM" id="SSF54928">
    <property type="entry name" value="RNA-binding domain, RBD"/>
    <property type="match status" value="1"/>
</dbReference>
<evidence type="ECO:0000313" key="11">
    <source>
        <dbReference type="EMBL" id="KAL0418484.1"/>
    </source>
</evidence>
<name>A0AAW2UNA1_SESRA</name>
<dbReference type="InterPro" id="IPR000504">
    <property type="entry name" value="RRM_dom"/>
</dbReference>
<comment type="caution">
    <text evidence="11">The sequence shown here is derived from an EMBL/GenBank/DDBJ whole genome shotgun (WGS) entry which is preliminary data.</text>
</comment>
<dbReference type="GO" id="GO:0003677">
    <property type="term" value="F:DNA binding"/>
    <property type="evidence" value="ECO:0007669"/>
    <property type="project" value="UniProtKB-KW"/>
</dbReference>
<dbReference type="PANTHER" id="PTHR24009">
    <property type="entry name" value="RNA-BINDING (RRM/RBD/RNP MOTIFS)"/>
    <property type="match status" value="1"/>
</dbReference>
<evidence type="ECO:0000259" key="10">
    <source>
        <dbReference type="PROSITE" id="PS50103"/>
    </source>
</evidence>
<proteinExistence type="predicted"/>
<dbReference type="FunFam" id="3.30.70.330:FF:000678">
    <property type="entry name" value="zinc finger CCCH domain-containing protein 53-like isoform X2"/>
    <property type="match status" value="1"/>
</dbReference>
<dbReference type="Gene3D" id="3.30.70.330">
    <property type="match status" value="1"/>
</dbReference>
<gene>
    <name evidence="11" type="ORF">Sradi_1261900</name>
</gene>
<evidence type="ECO:0000256" key="1">
    <source>
        <dbReference type="ARBA" id="ARBA00022723"/>
    </source>
</evidence>
<dbReference type="CDD" id="cd12458">
    <property type="entry name" value="RRM_AtC3H46_like"/>
    <property type="match status" value="1"/>
</dbReference>
<feature type="domain" description="C3H1-type" evidence="10">
    <location>
        <begin position="236"/>
        <end position="263"/>
    </location>
</feature>
<reference evidence="11" key="2">
    <citation type="journal article" date="2024" name="Plant">
        <title>Genomic evolution and insights into agronomic trait innovations of Sesamum species.</title>
        <authorList>
            <person name="Miao H."/>
            <person name="Wang L."/>
            <person name="Qu L."/>
            <person name="Liu H."/>
            <person name="Sun Y."/>
            <person name="Le M."/>
            <person name="Wang Q."/>
            <person name="Wei S."/>
            <person name="Zheng Y."/>
            <person name="Lin W."/>
            <person name="Duan Y."/>
            <person name="Cao H."/>
            <person name="Xiong S."/>
            <person name="Wang X."/>
            <person name="Wei L."/>
            <person name="Li C."/>
            <person name="Ma Q."/>
            <person name="Ju M."/>
            <person name="Zhao R."/>
            <person name="Li G."/>
            <person name="Mu C."/>
            <person name="Tian Q."/>
            <person name="Mei H."/>
            <person name="Zhang T."/>
            <person name="Gao T."/>
            <person name="Zhang H."/>
        </authorList>
    </citation>
    <scope>NUCLEOTIDE SEQUENCE</scope>
    <source>
        <strain evidence="11">G02</strain>
    </source>
</reference>
<keyword evidence="2 7" id="KW-0863">Zinc-finger</keyword>
<evidence type="ECO:0000256" key="7">
    <source>
        <dbReference type="PROSITE-ProRule" id="PRU00723"/>
    </source>
</evidence>
<evidence type="ECO:0000256" key="6">
    <source>
        <dbReference type="PROSITE-ProRule" id="PRU00176"/>
    </source>
</evidence>
<dbReference type="GO" id="GO:0003723">
    <property type="term" value="F:RNA binding"/>
    <property type="evidence" value="ECO:0007669"/>
    <property type="project" value="UniProtKB-UniRule"/>
</dbReference>
<dbReference type="InterPro" id="IPR056276">
    <property type="entry name" value="AtC3H46-like_PABC-like"/>
</dbReference>
<dbReference type="PANTHER" id="PTHR24009:SF11">
    <property type="entry name" value="ZINC FINGER CCCH DOMAIN-CONTAINING PROTEIN 53-LIKE"/>
    <property type="match status" value="1"/>
</dbReference>
<dbReference type="InterPro" id="IPR036855">
    <property type="entry name" value="Znf_CCCH_sf"/>
</dbReference>
<evidence type="ECO:0000256" key="4">
    <source>
        <dbReference type="ARBA" id="ARBA00022884"/>
    </source>
</evidence>
<dbReference type="Gene3D" id="1.20.120.1350">
    <property type="entry name" value="Pneumovirus matrix protein 2 (M2), zinc-binding domain"/>
    <property type="match status" value="1"/>
</dbReference>